<name>A0ABV1MLJ7_9BACI</name>
<dbReference type="Pfam" id="PF13427">
    <property type="entry name" value="AadA_C"/>
    <property type="match status" value="1"/>
</dbReference>
<accession>A0ABV1MLJ7</accession>
<evidence type="ECO:0000259" key="2">
    <source>
        <dbReference type="Pfam" id="PF13427"/>
    </source>
</evidence>
<dbReference type="SUPFAM" id="SSF81301">
    <property type="entry name" value="Nucleotidyltransferase"/>
    <property type="match status" value="1"/>
</dbReference>
<comment type="caution">
    <text evidence="3">The sequence shown here is derived from an EMBL/GenBank/DDBJ whole genome shotgun (WGS) entry which is preliminary data.</text>
</comment>
<organism evidence="3 4">
    <name type="scientific">Lysinibacillus zambalensis</name>
    <dbReference type="NCBI Taxonomy" id="3160866"/>
    <lineage>
        <taxon>Bacteria</taxon>
        <taxon>Bacillati</taxon>
        <taxon>Bacillota</taxon>
        <taxon>Bacilli</taxon>
        <taxon>Bacillales</taxon>
        <taxon>Bacillaceae</taxon>
        <taxon>Lysinibacillus</taxon>
    </lineage>
</organism>
<keyword evidence="1" id="KW-0808">Transferase</keyword>
<evidence type="ECO:0000256" key="1">
    <source>
        <dbReference type="ARBA" id="ARBA00022679"/>
    </source>
</evidence>
<dbReference type="RefSeq" id="WP_349658159.1">
    <property type="nucleotide sequence ID" value="NZ_JBEGDG010000001.1"/>
</dbReference>
<dbReference type="InterPro" id="IPR025184">
    <property type="entry name" value="AadA_C"/>
</dbReference>
<sequence length="270" mass="31127">MDSRIPIPVQTVINEYLTLFQNKMPNIMEGFYLHGSIALNAYINGSSDIDFITVVNRTLTEEDAKVISDLHKELNRKYKEIGMDGSYILFGDVGKKQSVVKGCLKVNEGKTNWTNDDINPITWWVLKNKGITVLGPDIATSNFSVDERVLVDHVLQNMNSYWANRLKTMEKYKTMAFVIPKKLVDEEVEWSITGMLRQFYTLTENDIVSKVDACKFAIHHLPEEFHEIINEAISIREGSNIRYYNSKKQRIDDTVQCMTYILNHCNSMKI</sequence>
<proteinExistence type="predicted"/>
<dbReference type="EMBL" id="JBEGDG010000001">
    <property type="protein sequence ID" value="MEQ6353387.1"/>
    <property type="molecule type" value="Genomic_DNA"/>
</dbReference>
<reference evidence="3 4" key="1">
    <citation type="submission" date="2024-06" db="EMBL/GenBank/DDBJ databases">
        <title>Lysinibacillus zambalefons sp. nov., a Novel Firmicute Isolated from the Poon Bato Zambales Hyperalkaline Spring.</title>
        <authorList>
            <person name="Aja J.A."/>
            <person name="Lazaro J.E.H."/>
            <person name="Llorin L.D."/>
            <person name="Lim K.R."/>
            <person name="Teodosio J."/>
            <person name="Dalisay D.S."/>
        </authorList>
    </citation>
    <scope>NUCLEOTIDE SEQUENCE [LARGE SCALE GENOMIC DNA]</scope>
    <source>
        <strain evidence="3 4">M3</strain>
    </source>
</reference>
<evidence type="ECO:0000313" key="3">
    <source>
        <dbReference type="EMBL" id="MEQ6353387.1"/>
    </source>
</evidence>
<keyword evidence="4" id="KW-1185">Reference proteome</keyword>
<keyword evidence="3" id="KW-0548">Nucleotidyltransferase</keyword>
<dbReference type="GO" id="GO:0016779">
    <property type="term" value="F:nucleotidyltransferase activity"/>
    <property type="evidence" value="ECO:0007669"/>
    <property type="project" value="UniProtKB-KW"/>
</dbReference>
<evidence type="ECO:0000313" key="4">
    <source>
        <dbReference type="Proteomes" id="UP001478862"/>
    </source>
</evidence>
<dbReference type="Proteomes" id="UP001478862">
    <property type="component" value="Unassembled WGS sequence"/>
</dbReference>
<feature type="domain" description="Adenylyltransferase AadA C-terminal" evidence="2">
    <location>
        <begin position="195"/>
        <end position="258"/>
    </location>
</feature>
<dbReference type="InterPro" id="IPR043519">
    <property type="entry name" value="NT_sf"/>
</dbReference>
<protein>
    <submittedName>
        <fullName evidence="3">Aminoglycoside adenylyltransferase domain-containing protein</fullName>
    </submittedName>
</protein>
<gene>
    <name evidence="3" type="ORF">ABNX05_02015</name>
</gene>